<evidence type="ECO:0000259" key="3">
    <source>
        <dbReference type="Pfam" id="PF25221"/>
    </source>
</evidence>
<feature type="transmembrane region" description="Helical" evidence="1">
    <location>
        <begin position="278"/>
        <end position="299"/>
    </location>
</feature>
<accession>A0A5B8UND9</accession>
<evidence type="ECO:0000313" key="5">
    <source>
        <dbReference type="Proteomes" id="UP000321204"/>
    </source>
</evidence>
<dbReference type="OrthoDB" id="319167at2"/>
<keyword evidence="1" id="KW-1133">Transmembrane helix</keyword>
<feature type="domain" description="Lnb-like transmembrane" evidence="3">
    <location>
        <begin position="276"/>
        <end position="409"/>
    </location>
</feature>
<feature type="transmembrane region" description="Helical" evidence="1">
    <location>
        <begin position="367"/>
        <end position="386"/>
    </location>
</feature>
<keyword evidence="1" id="KW-0472">Membrane</keyword>
<dbReference type="EMBL" id="CP042433">
    <property type="protein sequence ID" value="QEC57882.1"/>
    <property type="molecule type" value="Genomic_DNA"/>
</dbReference>
<evidence type="ECO:0000256" key="1">
    <source>
        <dbReference type="SAM" id="Phobius"/>
    </source>
</evidence>
<gene>
    <name evidence="4" type="ORF">FSB75_18890</name>
</gene>
<keyword evidence="5" id="KW-1185">Reference proteome</keyword>
<sequence>MACLLRKIQINIHTSPHTAFFSILPQTKQPLKKAAFLFYFTFCILHSSFAQDSCGLRISLLTCAPGAELYSTFGHTAVRVSDKSTGLDEVYNYGTFEFDEDFYVKFVRGKLLYALSVESFPEFMYQYQMESRSVIEQDLSLSCAQKQELYQRLRTNALPQNRHYRYDFLFDNCTTRARDMIDTGATAPVRFKNLLPLKPLTFREHITVYLNKAHQDWSKLGIDLLLGAKMDRRSSNTEAMFLPDNLMMAFDSATVEGKPLVASKQTILAVPSLATESFFFTPVVTFSLFLLIVLALTLIKKRWAQTAVSIVDFLLFFTLGLVGVLLLFMWFGTDHKLCANNYNLLWALPTDLVAAFLVHKRSGRVQLYFKIVFWLTVLLLVLWPFLPQQMNIGFLPLVLAIALRSGIIANRKRNADKRI</sequence>
<protein>
    <submittedName>
        <fullName evidence="4">DUF4105 domain-containing protein</fullName>
    </submittedName>
</protein>
<dbReference type="Pfam" id="PF13387">
    <property type="entry name" value="Lnb_N"/>
    <property type="match status" value="1"/>
</dbReference>
<feature type="transmembrane region" description="Helical" evidence="1">
    <location>
        <begin position="392"/>
        <end position="409"/>
    </location>
</feature>
<dbReference type="AlphaFoldDB" id="A0A5B8UND9"/>
<proteinExistence type="predicted"/>
<evidence type="ECO:0000313" key="4">
    <source>
        <dbReference type="EMBL" id="QEC57882.1"/>
    </source>
</evidence>
<feature type="transmembrane region" description="Helical" evidence="1">
    <location>
        <begin position="311"/>
        <end position="331"/>
    </location>
</feature>
<evidence type="ECO:0000259" key="2">
    <source>
        <dbReference type="Pfam" id="PF13387"/>
    </source>
</evidence>
<name>A0A5B8UND9_9BACT</name>
<organism evidence="4 5">
    <name type="scientific">Flavisolibacter ginsenosidimutans</name>
    <dbReference type="NCBI Taxonomy" id="661481"/>
    <lineage>
        <taxon>Bacteria</taxon>
        <taxon>Pseudomonadati</taxon>
        <taxon>Bacteroidota</taxon>
        <taxon>Chitinophagia</taxon>
        <taxon>Chitinophagales</taxon>
        <taxon>Chitinophagaceae</taxon>
        <taxon>Flavisolibacter</taxon>
    </lineage>
</organism>
<feature type="transmembrane region" description="Helical" evidence="1">
    <location>
        <begin position="343"/>
        <end position="360"/>
    </location>
</feature>
<dbReference type="Proteomes" id="UP000321204">
    <property type="component" value="Chromosome"/>
</dbReference>
<dbReference type="InterPro" id="IPR025178">
    <property type="entry name" value="Lnb_N"/>
</dbReference>
<dbReference type="Pfam" id="PF25221">
    <property type="entry name" value="5TMH_Lnb"/>
    <property type="match status" value="1"/>
</dbReference>
<dbReference type="InterPro" id="IPR057436">
    <property type="entry name" value="5TMH_Lnb"/>
</dbReference>
<reference evidence="4 5" key="1">
    <citation type="journal article" date="2015" name="Int. J. Syst. Evol. Microbiol.">
        <title>Flavisolibacter ginsenosidimutans sp. nov., with ginsenoside-converting activity isolated from soil used for cultivating ginseng.</title>
        <authorList>
            <person name="Zhao Y."/>
            <person name="Liu Q."/>
            <person name="Kang M.S."/>
            <person name="Jin F."/>
            <person name="Yu H."/>
            <person name="Im W.T."/>
        </authorList>
    </citation>
    <scope>NUCLEOTIDE SEQUENCE [LARGE SCALE GENOMIC DNA]</scope>
    <source>
        <strain evidence="4 5">Gsoil 636</strain>
    </source>
</reference>
<feature type="domain" description="Lnb N-terminal periplasmic" evidence="2">
    <location>
        <begin position="56"/>
        <end position="203"/>
    </location>
</feature>
<keyword evidence="1" id="KW-0812">Transmembrane</keyword>
<dbReference type="KEGG" id="fgg:FSB75_18890"/>